<accession>A0A0F9LUX1</accession>
<evidence type="ECO:0000259" key="2">
    <source>
        <dbReference type="Pfam" id="PF01558"/>
    </source>
</evidence>
<dbReference type="GO" id="GO:0006979">
    <property type="term" value="P:response to oxidative stress"/>
    <property type="evidence" value="ECO:0007669"/>
    <property type="project" value="TreeGrafter"/>
</dbReference>
<organism evidence="4">
    <name type="scientific">marine sediment metagenome</name>
    <dbReference type="NCBI Taxonomy" id="412755"/>
    <lineage>
        <taxon>unclassified sequences</taxon>
        <taxon>metagenomes</taxon>
        <taxon>ecological metagenomes</taxon>
    </lineage>
</organism>
<dbReference type="InterPro" id="IPR002869">
    <property type="entry name" value="Pyrv_flavodox_OxRed_cen"/>
</dbReference>
<reference evidence="4" key="1">
    <citation type="journal article" date="2015" name="Nature">
        <title>Complex archaea that bridge the gap between prokaryotes and eukaryotes.</title>
        <authorList>
            <person name="Spang A."/>
            <person name="Saw J.H."/>
            <person name="Jorgensen S.L."/>
            <person name="Zaremba-Niedzwiedzka K."/>
            <person name="Martijn J."/>
            <person name="Lind A.E."/>
            <person name="van Eijk R."/>
            <person name="Schleper C."/>
            <person name="Guy L."/>
            <person name="Ettema T.J."/>
        </authorList>
    </citation>
    <scope>NUCLEOTIDE SEQUENCE</scope>
</reference>
<feature type="domain" description="Pyruvate flavodoxin/ferredoxin oxidoreductase pyrimidine binding" evidence="3">
    <location>
        <begin position="197"/>
        <end position="419"/>
    </location>
</feature>
<dbReference type="PANTHER" id="PTHR32154:SF20">
    <property type="entry name" value="2-OXOGLUTARATE OXIDOREDUCTASE SUBUNIT KORA"/>
    <property type="match status" value="1"/>
</dbReference>
<dbReference type="SUPFAM" id="SSF52518">
    <property type="entry name" value="Thiamin diphosphate-binding fold (THDP-binding)"/>
    <property type="match status" value="1"/>
</dbReference>
<dbReference type="InterPro" id="IPR050722">
    <property type="entry name" value="Pyruvate:ferred/Flavod_OxRd"/>
</dbReference>
<dbReference type="Gene3D" id="3.40.50.920">
    <property type="match status" value="1"/>
</dbReference>
<comment type="caution">
    <text evidence="4">The sequence shown here is derived from an EMBL/GenBank/DDBJ whole genome shotgun (WGS) entry which is preliminary data.</text>
</comment>
<dbReference type="InterPro" id="IPR019752">
    <property type="entry name" value="Pyrv/ketoisovalerate_OxRed_cat"/>
</dbReference>
<dbReference type="Pfam" id="PF01558">
    <property type="entry name" value="POR"/>
    <property type="match status" value="1"/>
</dbReference>
<dbReference type="InterPro" id="IPR009014">
    <property type="entry name" value="Transketo_C/PFOR_II"/>
</dbReference>
<dbReference type="AlphaFoldDB" id="A0A0F9LUX1"/>
<proteinExistence type="predicted"/>
<dbReference type="InterPro" id="IPR029061">
    <property type="entry name" value="THDP-binding"/>
</dbReference>
<dbReference type="SUPFAM" id="SSF52922">
    <property type="entry name" value="TK C-terminal domain-like"/>
    <property type="match status" value="1"/>
</dbReference>
<dbReference type="Pfam" id="PF01855">
    <property type="entry name" value="POR_N"/>
    <property type="match status" value="1"/>
</dbReference>
<dbReference type="NCBIfam" id="TIGR03710">
    <property type="entry name" value="OAFO_sf"/>
    <property type="match status" value="1"/>
</dbReference>
<dbReference type="GO" id="GO:0016903">
    <property type="term" value="F:oxidoreductase activity, acting on the aldehyde or oxo group of donors"/>
    <property type="evidence" value="ECO:0007669"/>
    <property type="project" value="InterPro"/>
</dbReference>
<dbReference type="SUPFAM" id="SSF53323">
    <property type="entry name" value="Pyruvate-ferredoxin oxidoreductase, PFOR, domain III"/>
    <property type="match status" value="1"/>
</dbReference>
<dbReference type="InterPro" id="IPR002880">
    <property type="entry name" value="Pyrv_Fd/Flavodoxin_OxRdtase_N"/>
</dbReference>
<name>A0A0F9LUX1_9ZZZZ</name>
<evidence type="ECO:0000259" key="3">
    <source>
        <dbReference type="Pfam" id="PF01855"/>
    </source>
</evidence>
<dbReference type="Gene3D" id="3.40.920.10">
    <property type="entry name" value="Pyruvate-ferredoxin oxidoreductase, PFOR, domain III"/>
    <property type="match status" value="1"/>
</dbReference>
<dbReference type="PANTHER" id="PTHR32154">
    <property type="entry name" value="PYRUVATE-FLAVODOXIN OXIDOREDUCTASE-RELATED"/>
    <property type="match status" value="1"/>
</dbReference>
<evidence type="ECO:0008006" key="5">
    <source>
        <dbReference type="Google" id="ProtNLM"/>
    </source>
</evidence>
<dbReference type="CDD" id="cd07034">
    <property type="entry name" value="TPP_PYR_PFOR_IOR-alpha_like"/>
    <property type="match status" value="1"/>
</dbReference>
<sequence>MNDVFTFLVGGKAGEGVKKAGSVAAHIFSSIGRQIFQMDDYMSLIRGGHNFSVVSTSTRWISSHYMKANLVVNFDKRSCENHMNNIAKSGILVYNSDEQVDVDGIGVPLTTEAEKYPMKRLMYGVGAIAVLSSVIGFEKKELNEIIQKQYPRGIEDNISFANTIYDLVKSDCENKFPLERGDKERKIITGNESICLGAIAGGLDTYYAYPMSPASSILHFLARQAENFGLAVVHAESEIAVINMALGSAFTGAKSMVGTSGGGFALMVEGFSLAGITETPILVVLSQRPGPATGVPTYTEQADLSFALTAGHGDFLRIIASPATVEEAYYLGAEMLDLVWKYQTPGILLTDKHLSESSMTVEIDIERAKWAEPKIFSGHDYKRYLDTNDGISPMLFPPSKETIKWNSYEHDEFGITTEDAEVIAFMHDKRDKKLKTIIEYLKQIETVNIIRGENPTNIFAFGSTYMSVIEALRYGKMNPTIVQPIFLNPLPTWELEEFKNQDNIVIEQSSTGQFTALLQEKAGLNIKSTIKKYNGRPFAPIELSKKIKEVL</sequence>
<dbReference type="InterPro" id="IPR022367">
    <property type="entry name" value="2-oxoacid/accept_OxRdtase_asu"/>
</dbReference>
<gene>
    <name evidence="4" type="ORF">LCGC14_1234350</name>
</gene>
<dbReference type="EMBL" id="LAZR01006617">
    <property type="protein sequence ID" value="KKM90856.1"/>
    <property type="molecule type" value="Genomic_DNA"/>
</dbReference>
<keyword evidence="1" id="KW-0560">Oxidoreductase</keyword>
<evidence type="ECO:0000313" key="4">
    <source>
        <dbReference type="EMBL" id="KKM90856.1"/>
    </source>
</evidence>
<protein>
    <recommendedName>
        <fullName evidence="5">Pyruvate flavodoxin/ferredoxin oxidoreductase pyrimidine binding domain-containing protein</fullName>
    </recommendedName>
</protein>
<feature type="domain" description="Pyruvate/ketoisovalerate oxidoreductase catalytic" evidence="2">
    <location>
        <begin position="13"/>
        <end position="165"/>
    </location>
</feature>
<evidence type="ECO:0000256" key="1">
    <source>
        <dbReference type="ARBA" id="ARBA00023002"/>
    </source>
</evidence>
<dbReference type="Gene3D" id="3.40.50.970">
    <property type="match status" value="1"/>
</dbReference>